<evidence type="ECO:0000256" key="5">
    <source>
        <dbReference type="ARBA" id="ARBA00022496"/>
    </source>
</evidence>
<keyword evidence="8 13" id="KW-0798">TonB box</keyword>
<feature type="domain" description="Secretin/TonB short N-terminal" evidence="14">
    <location>
        <begin position="68"/>
        <end position="119"/>
    </location>
</feature>
<dbReference type="EMBL" id="AXUP01000003">
    <property type="protein sequence ID" value="ESW41360.1"/>
    <property type="molecule type" value="Genomic_DNA"/>
</dbReference>
<dbReference type="InterPro" id="IPR036942">
    <property type="entry name" value="Beta-barrel_TonB_sf"/>
</dbReference>
<dbReference type="PANTHER" id="PTHR30069">
    <property type="entry name" value="TONB-DEPENDENT OUTER MEMBRANE RECEPTOR"/>
    <property type="match status" value="1"/>
</dbReference>
<evidence type="ECO:0000256" key="12">
    <source>
        <dbReference type="PROSITE-ProRule" id="PRU01360"/>
    </source>
</evidence>
<keyword evidence="7" id="KW-0408">Iron</keyword>
<comment type="subcellular location">
    <subcellularLocation>
        <location evidence="1 12">Cell outer membrane</location>
        <topology evidence="1 12">Multi-pass membrane protein</topology>
    </subcellularLocation>
</comment>
<evidence type="ECO:0000256" key="9">
    <source>
        <dbReference type="ARBA" id="ARBA00023136"/>
    </source>
</evidence>
<dbReference type="InterPro" id="IPR012910">
    <property type="entry name" value="Plug_dom"/>
</dbReference>
<proteinExistence type="inferred from homology"/>
<dbReference type="InterPro" id="IPR000531">
    <property type="entry name" value="Beta-barrel_TonB"/>
</dbReference>
<keyword evidence="4 12" id="KW-1134">Transmembrane beta strand</keyword>
<dbReference type="Pfam" id="PF07715">
    <property type="entry name" value="Plug"/>
    <property type="match status" value="1"/>
</dbReference>
<reference evidence="15 16" key="1">
    <citation type="submission" date="2013-10" db="EMBL/GenBank/DDBJ databases">
        <title>Whole Genome Shotgun Sequence of Pseudomonas taiwanensis SJ9.</title>
        <authorList>
            <person name="Hong S.-J."/>
            <person name="Shin J.-H."/>
        </authorList>
    </citation>
    <scope>NUCLEOTIDE SEQUENCE [LARGE SCALE GENOMIC DNA]</scope>
    <source>
        <strain evidence="15 16">SJ9</strain>
    </source>
</reference>
<protein>
    <submittedName>
        <fullName evidence="15">Membrane protein</fullName>
    </submittedName>
</protein>
<evidence type="ECO:0000256" key="3">
    <source>
        <dbReference type="ARBA" id="ARBA00022448"/>
    </source>
</evidence>
<dbReference type="GO" id="GO:0038023">
    <property type="term" value="F:signaling receptor activity"/>
    <property type="evidence" value="ECO:0007669"/>
    <property type="project" value="InterPro"/>
</dbReference>
<evidence type="ECO:0000313" key="15">
    <source>
        <dbReference type="EMBL" id="ESW41360.1"/>
    </source>
</evidence>
<dbReference type="InterPro" id="IPR011662">
    <property type="entry name" value="Secretin/TonB_short_N"/>
</dbReference>
<dbReference type="PANTHER" id="PTHR30069:SF42">
    <property type="entry name" value="FERRIC AEROBACTIN RECEPTOR"/>
    <property type="match status" value="1"/>
</dbReference>
<evidence type="ECO:0000256" key="11">
    <source>
        <dbReference type="ARBA" id="ARBA00023237"/>
    </source>
</evidence>
<keyword evidence="5" id="KW-0410">Iron transport</keyword>
<dbReference type="SMART" id="SM00965">
    <property type="entry name" value="STN"/>
    <property type="match status" value="1"/>
</dbReference>
<dbReference type="CDD" id="cd01347">
    <property type="entry name" value="ligand_gated_channel"/>
    <property type="match status" value="1"/>
</dbReference>
<evidence type="ECO:0000256" key="1">
    <source>
        <dbReference type="ARBA" id="ARBA00004571"/>
    </source>
</evidence>
<evidence type="ECO:0000256" key="10">
    <source>
        <dbReference type="ARBA" id="ARBA00023170"/>
    </source>
</evidence>
<dbReference type="PATRIC" id="fig|1388762.3.peg.153"/>
<evidence type="ECO:0000256" key="8">
    <source>
        <dbReference type="ARBA" id="ARBA00023077"/>
    </source>
</evidence>
<dbReference type="Proteomes" id="UP000018511">
    <property type="component" value="Unassembled WGS sequence"/>
</dbReference>
<evidence type="ECO:0000256" key="4">
    <source>
        <dbReference type="ARBA" id="ARBA00022452"/>
    </source>
</evidence>
<evidence type="ECO:0000256" key="6">
    <source>
        <dbReference type="ARBA" id="ARBA00022692"/>
    </source>
</evidence>
<keyword evidence="11 12" id="KW-0998">Cell outer membrane</keyword>
<dbReference type="GO" id="GO:0044718">
    <property type="term" value="P:siderophore transmembrane transport"/>
    <property type="evidence" value="ECO:0007669"/>
    <property type="project" value="TreeGrafter"/>
</dbReference>
<evidence type="ECO:0000256" key="13">
    <source>
        <dbReference type="RuleBase" id="RU003357"/>
    </source>
</evidence>
<dbReference type="InterPro" id="IPR039426">
    <property type="entry name" value="TonB-dep_rcpt-like"/>
</dbReference>
<evidence type="ECO:0000313" key="16">
    <source>
        <dbReference type="Proteomes" id="UP000018511"/>
    </source>
</evidence>
<gene>
    <name evidence="15" type="ORF">O164_00745</name>
</gene>
<dbReference type="Gene3D" id="2.40.170.20">
    <property type="entry name" value="TonB-dependent receptor, beta-barrel domain"/>
    <property type="match status" value="1"/>
</dbReference>
<dbReference type="InterPro" id="IPR010105">
    <property type="entry name" value="TonB_sidphr_rcpt"/>
</dbReference>
<keyword evidence="3 12" id="KW-0813">Transport</keyword>
<dbReference type="GO" id="GO:0015344">
    <property type="term" value="F:siderophore uptake transmembrane transporter activity"/>
    <property type="evidence" value="ECO:0007669"/>
    <property type="project" value="TreeGrafter"/>
</dbReference>
<evidence type="ECO:0000256" key="2">
    <source>
        <dbReference type="ARBA" id="ARBA00009810"/>
    </source>
</evidence>
<dbReference type="AlphaFoldDB" id="V7DIH1"/>
<sequence length="827" mass="89974">MAATEKAQPQKGTREVHFPLRSRQLRLSLLASSLLIAMSAQGREKVNVDLPAAPLGDAINALAQQSSVQIIFASDLGAGRNAPAVKGRFTPEEALQTLLKDSGLQVQAKDERTFVIVAQGAPASSAGIQSGPVEMAQMEITASRTSSSLVSATRQSTILEHEQLQELRQGSESLATVLAKAVPGMSDSSRTVTEYGQTLRGRSMLVMVDGVPLNTNRDSSRNLANIDPALIERVEVIRGSSAIYGSGATGGIISITTRPAGGENRAETSLSATSPLTRLGSDGLGGQFQQYFAGSQGAVDYSFDFGTRHIGASYDAHGDRIAPEPSQGDLFDSNIYNIGGKLGLHIDENQRVQLAVSHYDARQDTDYATDPSVAKLPAGSVPANAIKGLDLDEQNRIRNTLVNLEYENLDILGSRLSAQMYYRDYFTRFTPFDARAVATRGGNVDQIMQNSEVFGSRLTLRTPIGDSGSTELVWGGDYNQERSDMPLDVFDPAAYDASGGLVFDKTGKLTYMPPLRTRSAGAFAQLQHRFDEHWSVDGGLRYEYSTAEFDDFVPLSESTSASPVAVKGGDIHYDAVLSNLGIVYSPVLGQEIYASFSQGFQLPDVGIQLRNARRGFDIGASNLEPVKTNNYELGWRGDLGSNTLGTLALFYTTSKLGDVQSFNNGLILTRTKERIYGAEASADWLSDDAVWGAGGSATWMRGREKPDGKDWQDMTGYRVPPLKLTAYVQYKPTLDWSNRLQATFFDAKDYRLDGVDSFGRHQVSSYTTVDLVSQYQISADDKVSVGIQNLFNRDYYPLYSQLLRNNNNTSHLPAPGTVLTASYTHNW</sequence>
<keyword evidence="6 12" id="KW-0812">Transmembrane</keyword>
<dbReference type="Gene3D" id="2.170.130.10">
    <property type="entry name" value="TonB-dependent receptor, plug domain"/>
    <property type="match status" value="1"/>
</dbReference>
<dbReference type="NCBIfam" id="TIGR01783">
    <property type="entry name" value="TonB-siderophor"/>
    <property type="match status" value="1"/>
</dbReference>
<accession>V7DIH1</accession>
<dbReference type="InterPro" id="IPR037066">
    <property type="entry name" value="Plug_dom_sf"/>
</dbReference>
<dbReference type="GO" id="GO:0009279">
    <property type="term" value="C:cell outer membrane"/>
    <property type="evidence" value="ECO:0007669"/>
    <property type="project" value="UniProtKB-SubCell"/>
</dbReference>
<keyword evidence="9 12" id="KW-0472">Membrane</keyword>
<evidence type="ECO:0000256" key="7">
    <source>
        <dbReference type="ARBA" id="ARBA00023004"/>
    </source>
</evidence>
<evidence type="ECO:0000259" key="14">
    <source>
        <dbReference type="SMART" id="SM00965"/>
    </source>
</evidence>
<dbReference type="Pfam" id="PF00593">
    <property type="entry name" value="TonB_dep_Rec_b-barrel"/>
    <property type="match status" value="1"/>
</dbReference>
<comment type="similarity">
    <text evidence="2 12 13">Belongs to the TonB-dependent receptor family.</text>
</comment>
<organism evidence="15 16">
    <name type="scientific">Pseudomonas taiwanensis SJ9</name>
    <dbReference type="NCBI Taxonomy" id="1388762"/>
    <lineage>
        <taxon>Bacteria</taxon>
        <taxon>Pseudomonadati</taxon>
        <taxon>Pseudomonadota</taxon>
        <taxon>Gammaproteobacteria</taxon>
        <taxon>Pseudomonadales</taxon>
        <taxon>Pseudomonadaceae</taxon>
        <taxon>Pseudomonas</taxon>
    </lineage>
</organism>
<dbReference type="Gene3D" id="3.55.50.30">
    <property type="match status" value="1"/>
</dbReference>
<keyword evidence="5" id="KW-0406">Ion transport</keyword>
<dbReference type="Pfam" id="PF07660">
    <property type="entry name" value="STN"/>
    <property type="match status" value="1"/>
</dbReference>
<name>V7DIH1_9PSED</name>
<dbReference type="PROSITE" id="PS52016">
    <property type="entry name" value="TONB_DEPENDENT_REC_3"/>
    <property type="match status" value="1"/>
</dbReference>
<comment type="caution">
    <text evidence="15">The sequence shown here is derived from an EMBL/GenBank/DDBJ whole genome shotgun (WGS) entry which is preliminary data.</text>
</comment>
<dbReference type="SUPFAM" id="SSF56935">
    <property type="entry name" value="Porins"/>
    <property type="match status" value="1"/>
</dbReference>
<keyword evidence="10" id="KW-0675">Receptor</keyword>